<reference evidence="2 3" key="1">
    <citation type="submission" date="2023-05" db="EMBL/GenBank/DDBJ databases">
        <title>Lithophilousrod everest ZFBP1038 complete genpme.</title>
        <authorList>
            <person name="Tian M."/>
        </authorList>
    </citation>
    <scope>NUCLEOTIDE SEQUENCE [LARGE SCALE GENOMIC DNA]</scope>
    <source>
        <strain evidence="2 3">ZFBP1038</strain>
    </source>
</reference>
<name>A0ABY8QUP0_9MICO</name>
<keyword evidence="1" id="KW-1133">Transmembrane helix</keyword>
<proteinExistence type="predicted"/>
<sequence length="113" mass="13052">MLSESERSRLQQIERQLIDDDPRLALSFSRSKPPRRPRSPDGIGWWRRFNWRRFANWLAFSALFVVMTLGSGLYGSLMALLLAAIAVVTSRLWRRYYEEEGNGTAEPPGAQHD</sequence>
<keyword evidence="1" id="KW-0472">Membrane</keyword>
<keyword evidence="3" id="KW-1185">Reference proteome</keyword>
<organism evidence="2 3">
    <name type="scientific">Saxibacter everestensis</name>
    <dbReference type="NCBI Taxonomy" id="2909229"/>
    <lineage>
        <taxon>Bacteria</taxon>
        <taxon>Bacillati</taxon>
        <taxon>Actinomycetota</taxon>
        <taxon>Actinomycetes</taxon>
        <taxon>Micrococcales</taxon>
        <taxon>Brevibacteriaceae</taxon>
        <taxon>Saxibacter</taxon>
    </lineage>
</organism>
<dbReference type="RefSeq" id="WP_349638747.1">
    <property type="nucleotide sequence ID" value="NZ_CP090958.1"/>
</dbReference>
<dbReference type="EMBL" id="CP090958">
    <property type="protein sequence ID" value="WGW11951.1"/>
    <property type="molecule type" value="Genomic_DNA"/>
</dbReference>
<protein>
    <submittedName>
        <fullName evidence="2">DUF3040 domain-containing protein</fullName>
    </submittedName>
</protein>
<evidence type="ECO:0000313" key="3">
    <source>
        <dbReference type="Proteomes" id="UP001209083"/>
    </source>
</evidence>
<keyword evidence="1" id="KW-0812">Transmembrane</keyword>
<feature type="transmembrane region" description="Helical" evidence="1">
    <location>
        <begin position="57"/>
        <end position="88"/>
    </location>
</feature>
<dbReference type="Pfam" id="PF11239">
    <property type="entry name" value="DUF3040"/>
    <property type="match status" value="1"/>
</dbReference>
<dbReference type="InterPro" id="IPR021401">
    <property type="entry name" value="DUF3040"/>
</dbReference>
<evidence type="ECO:0000313" key="2">
    <source>
        <dbReference type="EMBL" id="WGW11951.1"/>
    </source>
</evidence>
<gene>
    <name evidence="2" type="ORF">LWF01_17990</name>
</gene>
<accession>A0ABY8QUP0</accession>
<dbReference type="Proteomes" id="UP001209083">
    <property type="component" value="Chromosome"/>
</dbReference>
<evidence type="ECO:0000256" key="1">
    <source>
        <dbReference type="SAM" id="Phobius"/>
    </source>
</evidence>